<gene>
    <name evidence="4" type="ORF">DL346_10910</name>
</gene>
<proteinExistence type="predicted"/>
<dbReference type="EMBL" id="QLUW01000002">
    <property type="protein sequence ID" value="RAP75933.1"/>
    <property type="molecule type" value="Genomic_DNA"/>
</dbReference>
<keyword evidence="2" id="KW-0732">Signal</keyword>
<evidence type="ECO:0000256" key="2">
    <source>
        <dbReference type="SAM" id="SignalP"/>
    </source>
</evidence>
<dbReference type="AlphaFoldDB" id="A0A328U2D7"/>
<reference evidence="4 5" key="1">
    <citation type="submission" date="2018-06" db="EMBL/GenBank/DDBJ databases">
        <title>Paenibacillus montanisoli sp. nov., isolated from mountain area soil.</title>
        <authorList>
            <person name="Wu M."/>
        </authorList>
    </citation>
    <scope>NUCLEOTIDE SEQUENCE [LARGE SCALE GENOMIC DNA]</scope>
    <source>
        <strain evidence="4 5">RA17</strain>
    </source>
</reference>
<feature type="domain" description="SLH" evidence="3">
    <location>
        <begin position="79"/>
        <end position="142"/>
    </location>
</feature>
<dbReference type="OrthoDB" id="5507507at2"/>
<feature type="region of interest" description="Disordered" evidence="1">
    <location>
        <begin position="214"/>
        <end position="233"/>
    </location>
</feature>
<comment type="caution">
    <text evidence="4">The sequence shown here is derived from an EMBL/GenBank/DDBJ whole genome shotgun (WGS) entry which is preliminary data.</text>
</comment>
<evidence type="ECO:0000313" key="4">
    <source>
        <dbReference type="EMBL" id="RAP75933.1"/>
    </source>
</evidence>
<keyword evidence="5" id="KW-1185">Reference proteome</keyword>
<dbReference type="PROSITE" id="PS51272">
    <property type="entry name" value="SLH"/>
    <property type="match status" value="1"/>
</dbReference>
<dbReference type="InterPro" id="IPR001119">
    <property type="entry name" value="SLH_dom"/>
</dbReference>
<sequence length="248" mass="26576">MKMKRIFILLLAAMLLLLSSSVYAGSGSQAKQADTLKQLGLFSGTDKGYQLEAAFTRAQGTVMLLRLAGEADDADRAKLKPAFKDVKASHWAAASIAYAVSKGYVKGTSSTAFAPDRLMTGKEFLTLINRLLGYPEATPAKAAELSQKNGLLTAATAKRLTTANPFLRGDMVEAAYSALLAKQAGSTRTLIQVLVEDKDAIAVDFAVASGLYQKPEKPSSSYIPKPGTDPMDAIEEAIRQKLDEHSNR</sequence>
<organism evidence="4 5">
    <name type="scientific">Paenibacillus montanisoli</name>
    <dbReference type="NCBI Taxonomy" id="2081970"/>
    <lineage>
        <taxon>Bacteria</taxon>
        <taxon>Bacillati</taxon>
        <taxon>Bacillota</taxon>
        <taxon>Bacilli</taxon>
        <taxon>Bacillales</taxon>
        <taxon>Paenibacillaceae</taxon>
        <taxon>Paenibacillus</taxon>
    </lineage>
</organism>
<dbReference type="Pfam" id="PF00395">
    <property type="entry name" value="SLH"/>
    <property type="match status" value="1"/>
</dbReference>
<dbReference type="RefSeq" id="WP_112882158.1">
    <property type="nucleotide sequence ID" value="NZ_QLUW01000002.1"/>
</dbReference>
<protein>
    <recommendedName>
        <fullName evidence="3">SLH domain-containing protein</fullName>
    </recommendedName>
</protein>
<feature type="signal peptide" evidence="2">
    <location>
        <begin position="1"/>
        <end position="24"/>
    </location>
</feature>
<evidence type="ECO:0000259" key="3">
    <source>
        <dbReference type="PROSITE" id="PS51272"/>
    </source>
</evidence>
<feature type="chain" id="PRO_5038951105" description="SLH domain-containing protein" evidence="2">
    <location>
        <begin position="25"/>
        <end position="248"/>
    </location>
</feature>
<name>A0A328U2D7_9BACL</name>
<accession>A0A328U2D7</accession>
<dbReference type="Proteomes" id="UP000249260">
    <property type="component" value="Unassembled WGS sequence"/>
</dbReference>
<evidence type="ECO:0000256" key="1">
    <source>
        <dbReference type="SAM" id="MobiDB-lite"/>
    </source>
</evidence>
<evidence type="ECO:0000313" key="5">
    <source>
        <dbReference type="Proteomes" id="UP000249260"/>
    </source>
</evidence>